<gene>
    <name evidence="1" type="ORF">RRG08_031021</name>
</gene>
<evidence type="ECO:0000313" key="1">
    <source>
        <dbReference type="EMBL" id="KAK3785786.1"/>
    </source>
</evidence>
<name>A0AAE1AEW9_9GAST</name>
<keyword evidence="2" id="KW-1185">Reference proteome</keyword>
<proteinExistence type="predicted"/>
<accession>A0AAE1AEW9</accession>
<dbReference type="EMBL" id="JAWDGP010002062">
    <property type="protein sequence ID" value="KAK3785786.1"/>
    <property type="molecule type" value="Genomic_DNA"/>
</dbReference>
<comment type="caution">
    <text evidence="1">The sequence shown here is derived from an EMBL/GenBank/DDBJ whole genome shotgun (WGS) entry which is preliminary data.</text>
</comment>
<dbReference type="Proteomes" id="UP001283361">
    <property type="component" value="Unassembled WGS sequence"/>
</dbReference>
<sequence length="106" mass="12259">MTQTSHPNDAQFPRLPAIAMSELRQKTKPCIEADVKHSRRQAVEPSLAGCKPGLAWKEETPLLRPQSIALFIIIWKTHAQHTHTHTHRANKQLLSQIYFDMVHYRK</sequence>
<organism evidence="1 2">
    <name type="scientific">Elysia crispata</name>
    <name type="common">lettuce slug</name>
    <dbReference type="NCBI Taxonomy" id="231223"/>
    <lineage>
        <taxon>Eukaryota</taxon>
        <taxon>Metazoa</taxon>
        <taxon>Spiralia</taxon>
        <taxon>Lophotrochozoa</taxon>
        <taxon>Mollusca</taxon>
        <taxon>Gastropoda</taxon>
        <taxon>Heterobranchia</taxon>
        <taxon>Euthyneura</taxon>
        <taxon>Panpulmonata</taxon>
        <taxon>Sacoglossa</taxon>
        <taxon>Placobranchoidea</taxon>
        <taxon>Plakobranchidae</taxon>
        <taxon>Elysia</taxon>
    </lineage>
</organism>
<dbReference type="AlphaFoldDB" id="A0AAE1AEW9"/>
<evidence type="ECO:0000313" key="2">
    <source>
        <dbReference type="Proteomes" id="UP001283361"/>
    </source>
</evidence>
<protein>
    <submittedName>
        <fullName evidence="1">Uncharacterized protein</fullName>
    </submittedName>
</protein>
<reference evidence="1" key="1">
    <citation type="journal article" date="2023" name="G3 (Bethesda)">
        <title>A reference genome for the long-term kleptoplast-retaining sea slug Elysia crispata morphotype clarki.</title>
        <authorList>
            <person name="Eastman K.E."/>
            <person name="Pendleton A.L."/>
            <person name="Shaikh M.A."/>
            <person name="Suttiyut T."/>
            <person name="Ogas R."/>
            <person name="Tomko P."/>
            <person name="Gavelis G."/>
            <person name="Widhalm J.R."/>
            <person name="Wisecaver J.H."/>
        </authorList>
    </citation>
    <scope>NUCLEOTIDE SEQUENCE</scope>
    <source>
        <strain evidence="1">ECLA1</strain>
    </source>
</reference>